<dbReference type="InterPro" id="IPR011010">
    <property type="entry name" value="DNA_brk_join_enz"/>
</dbReference>
<evidence type="ECO:0000313" key="4">
    <source>
        <dbReference type="Proteomes" id="UP001243623"/>
    </source>
</evidence>
<evidence type="ECO:0000313" key="3">
    <source>
        <dbReference type="EMBL" id="WIW71885.1"/>
    </source>
</evidence>
<dbReference type="GO" id="GO:0006310">
    <property type="term" value="P:DNA recombination"/>
    <property type="evidence" value="ECO:0007669"/>
    <property type="project" value="UniProtKB-KW"/>
</dbReference>
<dbReference type="Gene3D" id="1.10.443.10">
    <property type="entry name" value="Intergrase catalytic core"/>
    <property type="match status" value="1"/>
</dbReference>
<evidence type="ECO:0000256" key="1">
    <source>
        <dbReference type="ARBA" id="ARBA00023172"/>
    </source>
</evidence>
<feature type="domain" description="Tyr recombinase" evidence="2">
    <location>
        <begin position="1"/>
        <end position="70"/>
    </location>
</feature>
<proteinExistence type="predicted"/>
<keyword evidence="1" id="KW-0233">DNA recombination</keyword>
<dbReference type="Pfam" id="PF00589">
    <property type="entry name" value="Phage_integrase"/>
    <property type="match status" value="1"/>
</dbReference>
<organism evidence="3 4">
    <name type="scientific">Selenobaculum gibii</name>
    <dbReference type="NCBI Taxonomy" id="3054208"/>
    <lineage>
        <taxon>Bacteria</taxon>
        <taxon>Bacillati</taxon>
        <taxon>Bacillota</taxon>
        <taxon>Negativicutes</taxon>
        <taxon>Selenomonadales</taxon>
        <taxon>Selenomonadaceae</taxon>
        <taxon>Selenobaculum</taxon>
    </lineage>
</organism>
<accession>A0A9Y2EUI4</accession>
<dbReference type="RefSeq" id="WP_147668680.1">
    <property type="nucleotide sequence ID" value="NZ_CP120678.1"/>
</dbReference>
<dbReference type="KEGG" id="sgbi:P3F81_06210"/>
<dbReference type="PROSITE" id="PS51898">
    <property type="entry name" value="TYR_RECOMBINASE"/>
    <property type="match status" value="1"/>
</dbReference>
<name>A0A9Y2EUI4_9FIRM</name>
<dbReference type="InterPro" id="IPR002104">
    <property type="entry name" value="Integrase_catalytic"/>
</dbReference>
<dbReference type="EMBL" id="CP120678">
    <property type="protein sequence ID" value="WIW71885.1"/>
    <property type="molecule type" value="Genomic_DNA"/>
</dbReference>
<dbReference type="InterPro" id="IPR013762">
    <property type="entry name" value="Integrase-like_cat_sf"/>
</dbReference>
<dbReference type="SUPFAM" id="SSF56349">
    <property type="entry name" value="DNA breaking-rejoining enzymes"/>
    <property type="match status" value="1"/>
</dbReference>
<dbReference type="Proteomes" id="UP001243623">
    <property type="component" value="Chromosome"/>
</dbReference>
<reference evidence="3" key="1">
    <citation type="submission" date="2023-03" db="EMBL/GenBank/DDBJ databases">
        <title>Selenobaculum gbiensis gen. nov. sp. nov., a new bacterium isolated from the gut microbiota of IBD patient.</title>
        <authorList>
            <person name="Yeo S."/>
            <person name="Park H."/>
            <person name="Huh C.S."/>
        </authorList>
    </citation>
    <scope>NUCLEOTIDE SEQUENCE</scope>
    <source>
        <strain evidence="3">ICN-92133</strain>
    </source>
</reference>
<dbReference type="GO" id="GO:0003677">
    <property type="term" value="F:DNA binding"/>
    <property type="evidence" value="ECO:0007669"/>
    <property type="project" value="InterPro"/>
</dbReference>
<evidence type="ECO:0000259" key="2">
    <source>
        <dbReference type="PROSITE" id="PS51898"/>
    </source>
</evidence>
<gene>
    <name evidence="3" type="ORF">P3F81_06210</name>
</gene>
<dbReference type="GO" id="GO:0015074">
    <property type="term" value="P:DNA integration"/>
    <property type="evidence" value="ECO:0007669"/>
    <property type="project" value="InterPro"/>
</dbReference>
<dbReference type="AlphaFoldDB" id="A0A9Y2EUI4"/>
<sequence length="94" mass="10792">MRYFGKWCKEAFGDACGLSFHSLRHTHATVLLENTADVKYVSTRLGHAPIKITLDIYAHVTQKMKNSNIQIIENSFYNSLARKIKLPRAKITIR</sequence>
<keyword evidence="4" id="KW-1185">Reference proteome</keyword>
<protein>
    <submittedName>
        <fullName evidence="3">Tyrosine-type recombinase/integrase</fullName>
    </submittedName>
</protein>